<feature type="domain" description="Chitin-binding type-4" evidence="2">
    <location>
        <begin position="27"/>
        <end position="240"/>
    </location>
</feature>
<keyword evidence="4" id="KW-1185">Reference proteome</keyword>
<accession>A0A195C647</accession>
<evidence type="ECO:0000256" key="1">
    <source>
        <dbReference type="SAM" id="SignalP"/>
    </source>
</evidence>
<evidence type="ECO:0000313" key="3">
    <source>
        <dbReference type="EMBL" id="KYM95633.1"/>
    </source>
</evidence>
<feature type="signal peptide" evidence="1">
    <location>
        <begin position="1"/>
        <end position="26"/>
    </location>
</feature>
<reference evidence="3 4" key="1">
    <citation type="submission" date="2016-03" db="EMBL/GenBank/DDBJ databases">
        <title>Cyphomyrmex costatus WGS genome.</title>
        <authorList>
            <person name="Nygaard S."/>
            <person name="Hu H."/>
            <person name="Boomsma J."/>
            <person name="Zhang G."/>
        </authorList>
    </citation>
    <scope>NUCLEOTIDE SEQUENCE [LARGE SCALE GENOMIC DNA]</scope>
    <source>
        <strain evidence="3">MS0001</strain>
        <tissue evidence="3">Whole body</tissue>
    </source>
</reference>
<dbReference type="Proteomes" id="UP000078542">
    <property type="component" value="Unassembled WGS sequence"/>
</dbReference>
<dbReference type="InterPro" id="IPR004302">
    <property type="entry name" value="Cellulose/chitin-bd_N"/>
</dbReference>
<evidence type="ECO:0000259" key="2">
    <source>
        <dbReference type="Pfam" id="PF03067"/>
    </source>
</evidence>
<dbReference type="STRING" id="456900.A0A195C647"/>
<dbReference type="EMBL" id="KQ978287">
    <property type="protein sequence ID" value="KYM95633.1"/>
    <property type="molecule type" value="Genomic_DNA"/>
</dbReference>
<evidence type="ECO:0000313" key="4">
    <source>
        <dbReference type="Proteomes" id="UP000078542"/>
    </source>
</evidence>
<dbReference type="Pfam" id="PF03067">
    <property type="entry name" value="LPMO_10"/>
    <property type="match status" value="1"/>
</dbReference>
<proteinExistence type="predicted"/>
<sequence length="356" mass="40659">MITRYQRNNILLVILHFFMQILDVHGHGRLMDPPSRNAMWRFGYPNPVNYNDNELFCGGYAVHWQQNKGKCGVCGDAYHSSQRPHEAGGEFANGIIVRHYTVGQEIEVEIELTANHYGRFEMYLCPNNDPSSEATQECFDSYPLYVSGTQDVRFEIPHDTGKKGIIKYMVTLPPYLTCSQCVVQWNYYTGTKFYPSYGAPRMISYRVYFLLLGNMWGTCENGTEAVGCGRPETFRNCADVSIVTSTGGVPPRFLYQNILYELYSIHPKYSTAPLARPLRVQVCEPTAAYRYRQNMTNWCQVNCIRIPSNCPPGVCHCLNTCDAIGDIADKPGADRYCLRRCMRYPSNCPIDRCNCY</sequence>
<dbReference type="AlphaFoldDB" id="A0A195C647"/>
<gene>
    <name evidence="3" type="ORF">ALC62_13748</name>
</gene>
<keyword evidence="1" id="KW-0732">Signal</keyword>
<name>A0A195C647_9HYME</name>
<organism evidence="3 4">
    <name type="scientific">Cyphomyrmex costatus</name>
    <dbReference type="NCBI Taxonomy" id="456900"/>
    <lineage>
        <taxon>Eukaryota</taxon>
        <taxon>Metazoa</taxon>
        <taxon>Ecdysozoa</taxon>
        <taxon>Arthropoda</taxon>
        <taxon>Hexapoda</taxon>
        <taxon>Insecta</taxon>
        <taxon>Pterygota</taxon>
        <taxon>Neoptera</taxon>
        <taxon>Endopterygota</taxon>
        <taxon>Hymenoptera</taxon>
        <taxon>Apocrita</taxon>
        <taxon>Aculeata</taxon>
        <taxon>Formicoidea</taxon>
        <taxon>Formicidae</taxon>
        <taxon>Myrmicinae</taxon>
        <taxon>Cyphomyrmex</taxon>
    </lineage>
</organism>
<protein>
    <recommendedName>
        <fullName evidence="2">Chitin-binding type-4 domain-containing protein</fullName>
    </recommendedName>
</protein>
<feature type="chain" id="PRO_5008269852" description="Chitin-binding type-4 domain-containing protein" evidence="1">
    <location>
        <begin position="27"/>
        <end position="356"/>
    </location>
</feature>